<feature type="domain" description="Protein kinase" evidence="11">
    <location>
        <begin position="137"/>
        <end position="403"/>
    </location>
</feature>
<dbReference type="Pfam" id="PF07714">
    <property type="entry name" value="PK_Tyr_Ser-Thr"/>
    <property type="match status" value="1"/>
</dbReference>
<comment type="similarity">
    <text evidence="10">Belongs to the protein kinase superfamily.</text>
</comment>
<dbReference type="AlphaFoldDB" id="A0A150H3H6"/>
<evidence type="ECO:0000256" key="3">
    <source>
        <dbReference type="ARBA" id="ARBA00022679"/>
    </source>
</evidence>
<evidence type="ECO:0000256" key="10">
    <source>
        <dbReference type="RuleBase" id="RU000304"/>
    </source>
</evidence>
<dbReference type="OrthoDB" id="540795at2759"/>
<name>A0A150H3H6_GONPE</name>
<keyword evidence="3" id="KW-0808">Transferase</keyword>
<evidence type="ECO:0000256" key="5">
    <source>
        <dbReference type="ARBA" id="ARBA00022777"/>
    </source>
</evidence>
<dbReference type="GO" id="GO:0005524">
    <property type="term" value="F:ATP binding"/>
    <property type="evidence" value="ECO:0007669"/>
    <property type="project" value="UniProtKB-UniRule"/>
</dbReference>
<dbReference type="SUPFAM" id="SSF56112">
    <property type="entry name" value="Protein kinase-like (PK-like)"/>
    <property type="match status" value="1"/>
</dbReference>
<dbReference type="InterPro" id="IPR008271">
    <property type="entry name" value="Ser/Thr_kinase_AS"/>
</dbReference>
<comment type="catalytic activity">
    <reaction evidence="8">
        <text>L-seryl-[protein] + ATP = O-phospho-L-seryl-[protein] + ADP + H(+)</text>
        <dbReference type="Rhea" id="RHEA:17989"/>
        <dbReference type="Rhea" id="RHEA-COMP:9863"/>
        <dbReference type="Rhea" id="RHEA-COMP:11604"/>
        <dbReference type="ChEBI" id="CHEBI:15378"/>
        <dbReference type="ChEBI" id="CHEBI:29999"/>
        <dbReference type="ChEBI" id="CHEBI:30616"/>
        <dbReference type="ChEBI" id="CHEBI:83421"/>
        <dbReference type="ChEBI" id="CHEBI:456216"/>
        <dbReference type="EC" id="2.7.11.1"/>
    </reaction>
</comment>
<accession>A0A150H3H6</accession>
<dbReference type="InterPro" id="IPR001245">
    <property type="entry name" value="Ser-Thr/Tyr_kinase_cat_dom"/>
</dbReference>
<evidence type="ECO:0000256" key="2">
    <source>
        <dbReference type="ARBA" id="ARBA00022527"/>
    </source>
</evidence>
<reference evidence="13" key="1">
    <citation type="journal article" date="2016" name="Nat. Commun.">
        <title>The Gonium pectorale genome demonstrates co-option of cell cycle regulation during the evolution of multicellularity.</title>
        <authorList>
            <person name="Hanschen E.R."/>
            <person name="Marriage T.N."/>
            <person name="Ferris P.J."/>
            <person name="Hamaji T."/>
            <person name="Toyoda A."/>
            <person name="Fujiyama A."/>
            <person name="Neme R."/>
            <person name="Noguchi H."/>
            <person name="Minakuchi Y."/>
            <person name="Suzuki M."/>
            <person name="Kawai-Toyooka H."/>
            <person name="Smith D.R."/>
            <person name="Sparks H."/>
            <person name="Anderson J."/>
            <person name="Bakaric R."/>
            <person name="Luria V."/>
            <person name="Karger A."/>
            <person name="Kirschner M.W."/>
            <person name="Durand P.M."/>
            <person name="Michod R.E."/>
            <person name="Nozaki H."/>
            <person name="Olson B.J."/>
        </authorList>
    </citation>
    <scope>NUCLEOTIDE SEQUENCE [LARGE SCALE GENOMIC DNA]</scope>
    <source>
        <strain evidence="13">NIES-2863</strain>
    </source>
</reference>
<keyword evidence="4 9" id="KW-0547">Nucleotide-binding</keyword>
<evidence type="ECO:0000313" key="12">
    <source>
        <dbReference type="EMBL" id="KXZ56709.1"/>
    </source>
</evidence>
<dbReference type="CDD" id="cd13999">
    <property type="entry name" value="STKc_MAP3K-like"/>
    <property type="match status" value="1"/>
</dbReference>
<proteinExistence type="inferred from homology"/>
<keyword evidence="6 9" id="KW-0067">ATP-binding</keyword>
<dbReference type="FunFam" id="1.10.510.10:FF:001023">
    <property type="entry name" value="Os07g0541700 protein"/>
    <property type="match status" value="1"/>
</dbReference>
<dbReference type="InterPro" id="IPR017441">
    <property type="entry name" value="Protein_kinase_ATP_BS"/>
</dbReference>
<evidence type="ECO:0000259" key="11">
    <source>
        <dbReference type="PROSITE" id="PS50011"/>
    </source>
</evidence>
<evidence type="ECO:0000256" key="8">
    <source>
        <dbReference type="ARBA" id="ARBA00048679"/>
    </source>
</evidence>
<dbReference type="EC" id="2.7.11.1" evidence="1"/>
<dbReference type="EMBL" id="LSYV01000002">
    <property type="protein sequence ID" value="KXZ56709.1"/>
    <property type="molecule type" value="Genomic_DNA"/>
</dbReference>
<dbReference type="InterPro" id="IPR011009">
    <property type="entry name" value="Kinase-like_dom_sf"/>
</dbReference>
<dbReference type="InterPro" id="IPR051681">
    <property type="entry name" value="Ser/Thr_Kinases-Pseudokinases"/>
</dbReference>
<dbReference type="PANTHER" id="PTHR44329:SF214">
    <property type="entry name" value="PROTEIN KINASE DOMAIN-CONTAINING PROTEIN"/>
    <property type="match status" value="1"/>
</dbReference>
<dbReference type="Gene3D" id="1.10.510.10">
    <property type="entry name" value="Transferase(Phosphotransferase) domain 1"/>
    <property type="match status" value="1"/>
</dbReference>
<evidence type="ECO:0000256" key="9">
    <source>
        <dbReference type="PROSITE-ProRule" id="PRU10141"/>
    </source>
</evidence>
<dbReference type="GO" id="GO:0004674">
    <property type="term" value="F:protein serine/threonine kinase activity"/>
    <property type="evidence" value="ECO:0007669"/>
    <property type="project" value="UniProtKB-KW"/>
</dbReference>
<keyword evidence="13" id="KW-1185">Reference proteome</keyword>
<evidence type="ECO:0000256" key="7">
    <source>
        <dbReference type="ARBA" id="ARBA00047899"/>
    </source>
</evidence>
<evidence type="ECO:0000256" key="4">
    <source>
        <dbReference type="ARBA" id="ARBA00022741"/>
    </source>
</evidence>
<comment type="catalytic activity">
    <reaction evidence="7">
        <text>L-threonyl-[protein] + ATP = O-phospho-L-threonyl-[protein] + ADP + H(+)</text>
        <dbReference type="Rhea" id="RHEA:46608"/>
        <dbReference type="Rhea" id="RHEA-COMP:11060"/>
        <dbReference type="Rhea" id="RHEA-COMP:11605"/>
        <dbReference type="ChEBI" id="CHEBI:15378"/>
        <dbReference type="ChEBI" id="CHEBI:30013"/>
        <dbReference type="ChEBI" id="CHEBI:30616"/>
        <dbReference type="ChEBI" id="CHEBI:61977"/>
        <dbReference type="ChEBI" id="CHEBI:456216"/>
        <dbReference type="EC" id="2.7.11.1"/>
    </reaction>
</comment>
<comment type="caution">
    <text evidence="12">The sequence shown here is derived from an EMBL/GenBank/DDBJ whole genome shotgun (WGS) entry which is preliminary data.</text>
</comment>
<dbReference type="PANTHER" id="PTHR44329">
    <property type="entry name" value="SERINE/THREONINE-PROTEIN KINASE TNNI3K-RELATED"/>
    <property type="match status" value="1"/>
</dbReference>
<gene>
    <name evidence="12" type="ORF">GPECTOR_1g639</name>
</gene>
<dbReference type="InterPro" id="IPR000719">
    <property type="entry name" value="Prot_kinase_dom"/>
</dbReference>
<feature type="binding site" evidence="9">
    <location>
        <position position="164"/>
    </location>
    <ligand>
        <name>ATP</name>
        <dbReference type="ChEBI" id="CHEBI:30616"/>
    </ligand>
</feature>
<sequence length="409" mass="44513">MADSSWTRVLAENIKSVAQAQGALGAVNSPQSNSPYASQLGIARSSAHMTRRRSSTLGSTACCTSGANFELLSGTMTPRMTQGGVQDVMTTSASLDVGRLGVEPVVVPSILPESLLEEARKAGVSLEVDLDTDVAFPDGEKPLGRGVSGTVFKATYKGHPCAVKMLPPEMLFGPGTAELQTFVQEMVVLASVCHPNIVTFLGGSLQPPSVFCIEELCEMSLDAWLHKGVCSRPMNSWQVLKVALDVATGLQYLHEHQPAIVHRDLKPANILLDEDWNAKISDFGLARVKTHAVINTKAPEVGSIGYMAPECFTSEDGALTDKCDTWSLGVVLWEMVTRKRPWPGLTMPQYYREVVVRKSRLEVPMDDNVCPMALRRLISSCWADDPEERPSCAHIVGELSRLLKYCPRD</sequence>
<protein>
    <recommendedName>
        <fullName evidence="1">non-specific serine/threonine protein kinase</fullName>
        <ecNumber evidence="1">2.7.11.1</ecNumber>
    </recommendedName>
</protein>
<keyword evidence="2 10" id="KW-0723">Serine/threonine-protein kinase</keyword>
<keyword evidence="5" id="KW-0418">Kinase</keyword>
<organism evidence="12 13">
    <name type="scientific">Gonium pectorale</name>
    <name type="common">Green alga</name>
    <dbReference type="NCBI Taxonomy" id="33097"/>
    <lineage>
        <taxon>Eukaryota</taxon>
        <taxon>Viridiplantae</taxon>
        <taxon>Chlorophyta</taxon>
        <taxon>core chlorophytes</taxon>
        <taxon>Chlorophyceae</taxon>
        <taxon>CS clade</taxon>
        <taxon>Chlamydomonadales</taxon>
        <taxon>Volvocaceae</taxon>
        <taxon>Gonium</taxon>
    </lineage>
</organism>
<dbReference type="PROSITE" id="PS00107">
    <property type="entry name" value="PROTEIN_KINASE_ATP"/>
    <property type="match status" value="1"/>
</dbReference>
<dbReference type="STRING" id="33097.A0A150H3H6"/>
<evidence type="ECO:0000313" key="13">
    <source>
        <dbReference type="Proteomes" id="UP000075714"/>
    </source>
</evidence>
<dbReference type="PROSITE" id="PS00108">
    <property type="entry name" value="PROTEIN_KINASE_ST"/>
    <property type="match status" value="1"/>
</dbReference>
<dbReference type="PROSITE" id="PS50011">
    <property type="entry name" value="PROTEIN_KINASE_DOM"/>
    <property type="match status" value="1"/>
</dbReference>
<dbReference type="PRINTS" id="PR00109">
    <property type="entry name" value="TYRKINASE"/>
</dbReference>
<dbReference type="Proteomes" id="UP000075714">
    <property type="component" value="Unassembled WGS sequence"/>
</dbReference>
<evidence type="ECO:0000256" key="6">
    <source>
        <dbReference type="ARBA" id="ARBA00022840"/>
    </source>
</evidence>
<evidence type="ECO:0000256" key="1">
    <source>
        <dbReference type="ARBA" id="ARBA00012513"/>
    </source>
</evidence>
<dbReference type="SMART" id="SM00220">
    <property type="entry name" value="S_TKc"/>
    <property type="match status" value="1"/>
</dbReference>